<gene>
    <name evidence="3" type="ORF">LZ016_11620</name>
</gene>
<dbReference type="SUPFAM" id="SSF56935">
    <property type="entry name" value="Porins"/>
    <property type="match status" value="1"/>
</dbReference>
<keyword evidence="4" id="KW-1185">Reference proteome</keyword>
<dbReference type="RefSeq" id="WP_241447636.1">
    <property type="nucleotide sequence ID" value="NZ_JAKZHW010000002.1"/>
</dbReference>
<proteinExistence type="predicted"/>
<evidence type="ECO:0000313" key="4">
    <source>
        <dbReference type="Proteomes" id="UP001203058"/>
    </source>
</evidence>
<reference evidence="3 4" key="1">
    <citation type="submission" date="2022-03" db="EMBL/GenBank/DDBJ databases">
        <authorList>
            <person name="Jo J.-H."/>
            <person name="Im W.-T."/>
        </authorList>
    </citation>
    <scope>NUCLEOTIDE SEQUENCE [LARGE SCALE GENOMIC DNA]</scope>
    <source>
        <strain evidence="3 4">SM33</strain>
    </source>
</reference>
<evidence type="ECO:0000313" key="3">
    <source>
        <dbReference type="EMBL" id="MCH8616740.1"/>
    </source>
</evidence>
<accession>A0ABS9VP28</accession>
<dbReference type="InterPro" id="IPR023614">
    <property type="entry name" value="Porin_dom_sf"/>
</dbReference>
<evidence type="ECO:0000256" key="2">
    <source>
        <dbReference type="SAM" id="SignalP"/>
    </source>
</evidence>
<feature type="coiled-coil region" evidence="1">
    <location>
        <begin position="52"/>
        <end position="82"/>
    </location>
</feature>
<organism evidence="3 4">
    <name type="scientific">Sphingomonas telluris</name>
    <dbReference type="NCBI Taxonomy" id="2907998"/>
    <lineage>
        <taxon>Bacteria</taxon>
        <taxon>Pseudomonadati</taxon>
        <taxon>Pseudomonadota</taxon>
        <taxon>Alphaproteobacteria</taxon>
        <taxon>Sphingomonadales</taxon>
        <taxon>Sphingomonadaceae</taxon>
        <taxon>Sphingomonas</taxon>
    </lineage>
</organism>
<dbReference type="Proteomes" id="UP001203058">
    <property type="component" value="Unassembled WGS sequence"/>
</dbReference>
<dbReference type="Gene3D" id="2.40.160.10">
    <property type="entry name" value="Porin"/>
    <property type="match status" value="1"/>
</dbReference>
<name>A0ABS9VP28_9SPHN</name>
<keyword evidence="1" id="KW-0175">Coiled coil</keyword>
<comment type="caution">
    <text evidence="3">The sequence shown here is derived from an EMBL/GenBank/DDBJ whole genome shotgun (WGS) entry which is preliminary data.</text>
</comment>
<dbReference type="Pfam" id="PF07396">
    <property type="entry name" value="Porin_O_P"/>
    <property type="match status" value="1"/>
</dbReference>
<sequence>MTRKFAIAALLAGSAVIISAPAHAAAQDPAPTAQPDQSDATADATIQGATQVDDLQAKIELLQAQVEALQDALENVKAQQAKVVPSWKGAPEYADKDAGFSFKPKGAAQFDAGYVSFPNGDELNGTVGGLNYNNLGWNSRARRLLLGADGTLPGGFRYSAEFNFAQGTVDYEDIFIAYDFKKVPLTIQIGNIYPFSSLETMTSSKFTSFMERASFTDAFSMNRRLGVGLTFSDKKTDSYIIQGGIFNREINEGTNFSRTGYEFALRGAYTPMLGSTRLHVGGSFHYRVNNRDAQNERLRARPTTQVTDQRFIDTGAIAAKSDTVAGIELAAIHKGFHFAGEYQKTWIKGLDANTTFGPNDGTGGGAFIDGNPSFWSAYAEVGFFFTGETRGYKGGRFDRTKVLHPFNEGGWGALQANARIDLAELRDRVGDAPLPELAFATPYYVNGGKQAAYQASLIWNPTDYVRFMAQYAHINVTGGPRAVPPLFDVDDTTTPNKRKFDSDVFAMRAQVDF</sequence>
<protein>
    <submittedName>
        <fullName evidence="3">Porin</fullName>
    </submittedName>
</protein>
<dbReference type="EMBL" id="JAKZHW010000002">
    <property type="protein sequence ID" value="MCH8616740.1"/>
    <property type="molecule type" value="Genomic_DNA"/>
</dbReference>
<evidence type="ECO:0000256" key="1">
    <source>
        <dbReference type="SAM" id="Coils"/>
    </source>
</evidence>
<feature type="signal peptide" evidence="2">
    <location>
        <begin position="1"/>
        <end position="24"/>
    </location>
</feature>
<feature type="chain" id="PRO_5046427497" evidence="2">
    <location>
        <begin position="25"/>
        <end position="513"/>
    </location>
</feature>
<keyword evidence="2" id="KW-0732">Signal</keyword>
<dbReference type="InterPro" id="IPR010870">
    <property type="entry name" value="Porin_O/P"/>
</dbReference>